<dbReference type="EMBL" id="SLXT01000013">
    <property type="protein sequence ID" value="TCP63976.1"/>
    <property type="molecule type" value="Genomic_DNA"/>
</dbReference>
<organism evidence="3 4">
    <name type="scientific">Heliophilum fasciatum</name>
    <dbReference type="NCBI Taxonomy" id="35700"/>
    <lineage>
        <taxon>Bacteria</taxon>
        <taxon>Bacillati</taxon>
        <taxon>Bacillota</taxon>
        <taxon>Clostridia</taxon>
        <taxon>Eubacteriales</taxon>
        <taxon>Heliobacteriaceae</taxon>
        <taxon>Heliophilum</taxon>
    </lineage>
</organism>
<dbReference type="SUPFAM" id="SSF55383">
    <property type="entry name" value="Copper amine oxidase, domain N"/>
    <property type="match status" value="1"/>
</dbReference>
<dbReference type="InterPro" id="IPR011990">
    <property type="entry name" value="TPR-like_helical_dom_sf"/>
</dbReference>
<evidence type="ECO:0000256" key="1">
    <source>
        <dbReference type="SAM" id="SignalP"/>
    </source>
</evidence>
<gene>
    <name evidence="3" type="ORF">EDD73_11326</name>
</gene>
<dbReference type="RefSeq" id="WP_131919329.1">
    <property type="nucleotide sequence ID" value="NZ_JAOQNU010000012.1"/>
</dbReference>
<dbReference type="InterPro" id="IPR012854">
    <property type="entry name" value="Cu_amine_oxidase-like_N"/>
</dbReference>
<evidence type="ECO:0000259" key="2">
    <source>
        <dbReference type="Pfam" id="PF07833"/>
    </source>
</evidence>
<dbReference type="Gene3D" id="1.25.40.10">
    <property type="entry name" value="Tetratricopeptide repeat domain"/>
    <property type="match status" value="1"/>
</dbReference>
<dbReference type="PROSITE" id="PS00430">
    <property type="entry name" value="TONB_DEPENDENT_REC_1"/>
    <property type="match status" value="1"/>
</dbReference>
<dbReference type="SUPFAM" id="SSF48452">
    <property type="entry name" value="TPR-like"/>
    <property type="match status" value="1"/>
</dbReference>
<name>A0A4V2SWW5_9FIRM</name>
<dbReference type="InterPro" id="IPR036582">
    <property type="entry name" value="Mao_N_sf"/>
</dbReference>
<evidence type="ECO:0000313" key="4">
    <source>
        <dbReference type="Proteomes" id="UP000294813"/>
    </source>
</evidence>
<feature type="domain" description="Copper amine oxidase-like N-terminal" evidence="2">
    <location>
        <begin position="37"/>
        <end position="143"/>
    </location>
</feature>
<comment type="caution">
    <text evidence="3">The sequence shown here is derived from an EMBL/GenBank/DDBJ whole genome shotgun (WGS) entry which is preliminary data.</text>
</comment>
<protein>
    <submittedName>
        <fullName evidence="3">Copper amine oxidase-like protein</fullName>
    </submittedName>
</protein>
<keyword evidence="4" id="KW-1185">Reference proteome</keyword>
<feature type="chain" id="PRO_5020368286" evidence="1">
    <location>
        <begin position="30"/>
        <end position="285"/>
    </location>
</feature>
<evidence type="ECO:0000313" key="3">
    <source>
        <dbReference type="EMBL" id="TCP63976.1"/>
    </source>
</evidence>
<dbReference type="InterPro" id="IPR010916">
    <property type="entry name" value="TonB_box_CS"/>
</dbReference>
<dbReference type="Proteomes" id="UP000294813">
    <property type="component" value="Unassembled WGS sequence"/>
</dbReference>
<dbReference type="AlphaFoldDB" id="A0A4V2SWW5"/>
<sequence>MDYKAKSKKWAQAAILSVMLASMATPSYAGDAISVHINGVPMQFDVPATVIDGRTMVPLRGIFEALGAEISWHDDTMTVEATRGEQHITLPVGSKQAIIKGQLRDLDVPAMLMEGRTMVPARFVAESLGCNVAWDNATRTVLITTDDGAPYNYEPQPSTIDDVPAVGEAPLVDESPVTQEASGGGDAATLELIAQLQQTLAIYPDMAGSIAFNIAMMQFKIGNFDEGIQNVFLAAQARPKLAYNTLSSGAQALFNLGQTERGNQVLDEAMSIDPENQMIYQMMKK</sequence>
<feature type="signal peptide" evidence="1">
    <location>
        <begin position="1"/>
        <end position="29"/>
    </location>
</feature>
<keyword evidence="1" id="KW-0732">Signal</keyword>
<reference evidence="3 4" key="1">
    <citation type="submission" date="2019-03" db="EMBL/GenBank/DDBJ databases">
        <title>Genomic Encyclopedia of Type Strains, Phase IV (KMG-IV): sequencing the most valuable type-strain genomes for metagenomic binning, comparative biology and taxonomic classification.</title>
        <authorList>
            <person name="Goeker M."/>
        </authorList>
    </citation>
    <scope>NUCLEOTIDE SEQUENCE [LARGE SCALE GENOMIC DNA]</scope>
    <source>
        <strain evidence="3 4">DSM 11170</strain>
    </source>
</reference>
<dbReference type="Gene3D" id="3.30.457.10">
    <property type="entry name" value="Copper amine oxidase-like, N-terminal domain"/>
    <property type="match status" value="2"/>
</dbReference>
<proteinExistence type="predicted"/>
<dbReference type="Pfam" id="PF07833">
    <property type="entry name" value="Cu_amine_oxidN1"/>
    <property type="match status" value="1"/>
</dbReference>
<accession>A0A4V2SWW5</accession>
<dbReference type="OrthoDB" id="2379109at2"/>